<keyword evidence="2" id="KW-1185">Reference proteome</keyword>
<dbReference type="Proteomes" id="UP001239111">
    <property type="component" value="Chromosome 3"/>
</dbReference>
<proteinExistence type="predicted"/>
<evidence type="ECO:0000313" key="1">
    <source>
        <dbReference type="EMBL" id="KAJ8672900.1"/>
    </source>
</evidence>
<gene>
    <name evidence="1" type="ORF">QAD02_004161</name>
</gene>
<dbReference type="EMBL" id="CM056743">
    <property type="protein sequence ID" value="KAJ8672900.1"/>
    <property type="molecule type" value="Genomic_DNA"/>
</dbReference>
<protein>
    <submittedName>
        <fullName evidence="1">Uncharacterized protein</fullName>
    </submittedName>
</protein>
<accession>A0ACC2NTN4</accession>
<sequence>MISSRLWKKDGLKSRIRKDNTNSSKHKDTSVNNLLNEAKNCKNVNHSPQEKALQERAVDLTSPDEVNLMSRVSEESEKNSKNRPWYSSILSPTYKSRSEDFKRIFREIPDDERLLVDYSCALQKEVLIHGRLYVSQNYICFHANIFKWETSLSIQLSDVISITKEKTAHLIPNAILIQCPAKKFFFTSFFSRDKTYMTLQKIWNNASMEKTMNTNETWQIIHDHYGEELGLSSTDESDDNHLSKQDRHEAKRPDDISLETRAEEVAELDDRAASIFDDKYYLDRILKMDSDLSSKSEEKIPTSSLNSDEKGEESSSTSASSHSGRLLIDTIIPLDVDDVLTLLFTSSKFFLDFHASRNTTDLKQSAWVQDTATGKKERKTSFTISLNRTLGPKTSHVTEIQTMLPSSVPSSFYSIDVDSTNSGIPYAESFSIWTHYRLKKTSENETSLKIYADIKYKKNLWSLVKTFIEKSCWSGMQEYFNSLVQELINECERKGVMVDKSKTVTQGPSNVSTRQSESRESFTTVSPSSVRKLIQNDQTNDARISHGDNNIIFSWILLIAILCLIVINGLLYFKLTSFETSNYTITDLHVLKNTPKTEEDWINLLQQQESLHTVEIKKWQRVLHTAVQLLKQVLINDHRLH</sequence>
<comment type="caution">
    <text evidence="1">The sequence shown here is derived from an EMBL/GenBank/DDBJ whole genome shotgun (WGS) entry which is preliminary data.</text>
</comment>
<reference evidence="1" key="1">
    <citation type="submission" date="2023-04" db="EMBL/GenBank/DDBJ databases">
        <title>A chromosome-level genome assembly of the parasitoid wasp Eretmocerus hayati.</title>
        <authorList>
            <person name="Zhong Y."/>
            <person name="Liu S."/>
            <person name="Liu Y."/>
        </authorList>
    </citation>
    <scope>NUCLEOTIDE SEQUENCE</scope>
    <source>
        <strain evidence="1">ZJU_SS_LIU_2023</strain>
    </source>
</reference>
<organism evidence="1 2">
    <name type="scientific">Eretmocerus hayati</name>
    <dbReference type="NCBI Taxonomy" id="131215"/>
    <lineage>
        <taxon>Eukaryota</taxon>
        <taxon>Metazoa</taxon>
        <taxon>Ecdysozoa</taxon>
        <taxon>Arthropoda</taxon>
        <taxon>Hexapoda</taxon>
        <taxon>Insecta</taxon>
        <taxon>Pterygota</taxon>
        <taxon>Neoptera</taxon>
        <taxon>Endopterygota</taxon>
        <taxon>Hymenoptera</taxon>
        <taxon>Apocrita</taxon>
        <taxon>Proctotrupomorpha</taxon>
        <taxon>Chalcidoidea</taxon>
        <taxon>Aphelinidae</taxon>
        <taxon>Aphelininae</taxon>
        <taxon>Eretmocerus</taxon>
    </lineage>
</organism>
<name>A0ACC2NTN4_9HYME</name>
<evidence type="ECO:0000313" key="2">
    <source>
        <dbReference type="Proteomes" id="UP001239111"/>
    </source>
</evidence>